<feature type="domain" description="C2H2-type" evidence="9">
    <location>
        <begin position="107"/>
        <end position="129"/>
    </location>
</feature>
<evidence type="ECO:0000256" key="1">
    <source>
        <dbReference type="ARBA" id="ARBA00022723"/>
    </source>
</evidence>
<dbReference type="PANTHER" id="PTHR10593:SF214">
    <property type="entry name" value="PROTEIN INDETERMINATE-DOMAIN 5, CHLOROPLASTIC"/>
    <property type="match status" value="1"/>
</dbReference>
<dbReference type="Gramene" id="TVU10409">
    <property type="protein sequence ID" value="TVU10409"/>
    <property type="gene ID" value="EJB05_43935"/>
</dbReference>
<keyword evidence="4" id="KW-0862">Zinc</keyword>
<dbReference type="Pfam" id="PF12171">
    <property type="entry name" value="zf-C2H2_jaz"/>
    <property type="match status" value="1"/>
</dbReference>
<dbReference type="SUPFAM" id="SSF57667">
    <property type="entry name" value="beta-beta-alpha zinc fingers"/>
    <property type="match status" value="1"/>
</dbReference>
<evidence type="ECO:0000259" key="9">
    <source>
        <dbReference type="PROSITE" id="PS50157"/>
    </source>
</evidence>
<keyword evidence="1" id="KW-0479">Metal-binding</keyword>
<evidence type="ECO:0000256" key="8">
    <source>
        <dbReference type="SAM" id="MobiDB-lite"/>
    </source>
</evidence>
<evidence type="ECO:0000256" key="6">
    <source>
        <dbReference type="ARBA" id="ARBA00023163"/>
    </source>
</evidence>
<dbReference type="AlphaFoldDB" id="A0A5J9TGD7"/>
<evidence type="ECO:0000313" key="10">
    <source>
        <dbReference type="EMBL" id="TVU10409.1"/>
    </source>
</evidence>
<dbReference type="GO" id="GO:0008270">
    <property type="term" value="F:zinc ion binding"/>
    <property type="evidence" value="ECO:0007669"/>
    <property type="project" value="UniProtKB-KW"/>
</dbReference>
<dbReference type="InterPro" id="IPR022755">
    <property type="entry name" value="Znf_C2H2_jaz"/>
</dbReference>
<evidence type="ECO:0000256" key="5">
    <source>
        <dbReference type="ARBA" id="ARBA00023015"/>
    </source>
</evidence>
<dbReference type="GO" id="GO:0005634">
    <property type="term" value="C:nucleus"/>
    <property type="evidence" value="ECO:0007669"/>
    <property type="project" value="TreeGrafter"/>
</dbReference>
<keyword evidence="6" id="KW-0804">Transcription</keyword>
<dbReference type="GO" id="GO:0003700">
    <property type="term" value="F:DNA-binding transcription factor activity"/>
    <property type="evidence" value="ECO:0007669"/>
    <property type="project" value="TreeGrafter"/>
</dbReference>
<dbReference type="Pfam" id="PF22995">
    <property type="entry name" value="C2CH-3rd_BIRD-IDD"/>
    <property type="match status" value="1"/>
</dbReference>
<feature type="region of interest" description="Disordered" evidence="8">
    <location>
        <begin position="54"/>
        <end position="80"/>
    </location>
</feature>
<comment type="caution">
    <text evidence="10">The sequence shown here is derived from an EMBL/GenBank/DDBJ whole genome shotgun (WGS) entry which is preliminary data.</text>
</comment>
<sequence length="225" mass="25386">MPKKERNQSGNPSKNFPSSSRSITSSCRDDCVVAAILAVLFPLCSNKTQMQPPQFPTLQQQNSAATDPHIAATAPKEKRKKAARQSKYQCGGDCAVTAQMLLAKNLFMCKVCNKGFQHEQNLQRHRRGHGLPWKLLKNPKENRGKGVPMPRADVHSPRSMTSAGGPYGDEEAYCRKHGEKKWNFNKYNKRYAVLSDWKVHSKMCGMSEYRCDGTLFLRQLVQSQL</sequence>
<feature type="compositionally biased region" description="Polar residues" evidence="8">
    <location>
        <begin position="54"/>
        <end position="65"/>
    </location>
</feature>
<evidence type="ECO:0000313" key="11">
    <source>
        <dbReference type="Proteomes" id="UP000324897"/>
    </source>
</evidence>
<dbReference type="InterPro" id="IPR055187">
    <property type="entry name" value="C2CH-3rd_BIRD-IDD"/>
</dbReference>
<feature type="compositionally biased region" description="Polar residues" evidence="8">
    <location>
        <begin position="8"/>
        <end position="17"/>
    </location>
</feature>
<accession>A0A5J9TGD7</accession>
<keyword evidence="5" id="KW-0805">Transcription regulation</keyword>
<dbReference type="FunFam" id="3.30.160.60:FF:000446">
    <property type="entry name" value="Zinc finger protein"/>
    <property type="match status" value="1"/>
</dbReference>
<organism evidence="10 11">
    <name type="scientific">Eragrostis curvula</name>
    <name type="common">weeping love grass</name>
    <dbReference type="NCBI Taxonomy" id="38414"/>
    <lineage>
        <taxon>Eukaryota</taxon>
        <taxon>Viridiplantae</taxon>
        <taxon>Streptophyta</taxon>
        <taxon>Embryophyta</taxon>
        <taxon>Tracheophyta</taxon>
        <taxon>Spermatophyta</taxon>
        <taxon>Magnoliopsida</taxon>
        <taxon>Liliopsida</taxon>
        <taxon>Poales</taxon>
        <taxon>Poaceae</taxon>
        <taxon>PACMAD clade</taxon>
        <taxon>Chloridoideae</taxon>
        <taxon>Eragrostideae</taxon>
        <taxon>Eragrostidinae</taxon>
        <taxon>Eragrostis</taxon>
    </lineage>
</organism>
<reference evidence="10 11" key="1">
    <citation type="journal article" date="2019" name="Sci. Rep.">
        <title>A high-quality genome of Eragrostis curvula grass provides insights into Poaceae evolution and supports new strategies to enhance forage quality.</title>
        <authorList>
            <person name="Carballo J."/>
            <person name="Santos B.A.C.M."/>
            <person name="Zappacosta D."/>
            <person name="Garbus I."/>
            <person name="Selva J.P."/>
            <person name="Gallo C.A."/>
            <person name="Diaz A."/>
            <person name="Albertini E."/>
            <person name="Caccamo M."/>
            <person name="Echenique V."/>
        </authorList>
    </citation>
    <scope>NUCLEOTIDE SEQUENCE [LARGE SCALE GENOMIC DNA]</scope>
    <source>
        <strain evidence="11">cv. Victoria</strain>
        <tissue evidence="10">Leaf</tissue>
    </source>
</reference>
<dbReference type="PROSITE" id="PS50157">
    <property type="entry name" value="ZINC_FINGER_C2H2_2"/>
    <property type="match status" value="1"/>
</dbReference>
<keyword evidence="11" id="KW-1185">Reference proteome</keyword>
<dbReference type="PANTHER" id="PTHR10593">
    <property type="entry name" value="SERINE/THREONINE-PROTEIN KINASE RIO"/>
    <property type="match status" value="1"/>
</dbReference>
<feature type="region of interest" description="Disordered" evidence="8">
    <location>
        <begin position="1"/>
        <end position="23"/>
    </location>
</feature>
<dbReference type="InterPro" id="IPR013087">
    <property type="entry name" value="Znf_C2H2_type"/>
</dbReference>
<keyword evidence="3 7" id="KW-0863">Zinc-finger</keyword>
<gene>
    <name evidence="10" type="ORF">EJB05_43935</name>
</gene>
<feature type="non-terminal residue" evidence="10">
    <location>
        <position position="1"/>
    </location>
</feature>
<protein>
    <recommendedName>
        <fullName evidence="9">C2H2-type domain-containing protein</fullName>
    </recommendedName>
</protein>
<feature type="region of interest" description="Disordered" evidence="8">
    <location>
        <begin position="132"/>
        <end position="162"/>
    </location>
</feature>
<evidence type="ECO:0000256" key="4">
    <source>
        <dbReference type="ARBA" id="ARBA00022833"/>
    </source>
</evidence>
<dbReference type="SMART" id="SM00355">
    <property type="entry name" value="ZnF_C2H2"/>
    <property type="match status" value="1"/>
</dbReference>
<dbReference type="InterPro" id="IPR036236">
    <property type="entry name" value="Znf_C2H2_sf"/>
</dbReference>
<keyword evidence="2" id="KW-0677">Repeat</keyword>
<dbReference type="InterPro" id="IPR031140">
    <property type="entry name" value="IDD1-16"/>
</dbReference>
<evidence type="ECO:0000256" key="2">
    <source>
        <dbReference type="ARBA" id="ARBA00022737"/>
    </source>
</evidence>
<dbReference type="PROSITE" id="PS00028">
    <property type="entry name" value="ZINC_FINGER_C2H2_1"/>
    <property type="match status" value="1"/>
</dbReference>
<evidence type="ECO:0000256" key="7">
    <source>
        <dbReference type="PROSITE-ProRule" id="PRU00042"/>
    </source>
</evidence>
<proteinExistence type="predicted"/>
<dbReference type="Gene3D" id="3.30.160.60">
    <property type="entry name" value="Classic Zinc Finger"/>
    <property type="match status" value="1"/>
</dbReference>
<name>A0A5J9TGD7_9POAL</name>
<dbReference type="EMBL" id="RWGY01000039">
    <property type="protein sequence ID" value="TVU10409.1"/>
    <property type="molecule type" value="Genomic_DNA"/>
</dbReference>
<dbReference type="Proteomes" id="UP000324897">
    <property type="component" value="Chromosome 3"/>
</dbReference>
<dbReference type="OrthoDB" id="6354171at2759"/>
<evidence type="ECO:0000256" key="3">
    <source>
        <dbReference type="ARBA" id="ARBA00022771"/>
    </source>
</evidence>